<protein>
    <submittedName>
        <fullName evidence="2">Uncharacterized protein</fullName>
    </submittedName>
</protein>
<proteinExistence type="predicted"/>
<evidence type="ECO:0000313" key="3">
    <source>
        <dbReference type="Proteomes" id="UP000287171"/>
    </source>
</evidence>
<feature type="chain" id="PRO_5018984486" evidence="1">
    <location>
        <begin position="28"/>
        <end position="162"/>
    </location>
</feature>
<dbReference type="RefSeq" id="WP_126628940.1">
    <property type="nucleotide sequence ID" value="NZ_BIFT01000001.1"/>
</dbReference>
<evidence type="ECO:0000313" key="2">
    <source>
        <dbReference type="EMBL" id="GCE28760.1"/>
    </source>
</evidence>
<dbReference type="AlphaFoldDB" id="A0A402BBT6"/>
<comment type="caution">
    <text evidence="2">The sequence shown here is derived from an EMBL/GenBank/DDBJ whole genome shotgun (WGS) entry which is preliminary data.</text>
</comment>
<keyword evidence="1" id="KW-0732">Signal</keyword>
<feature type="signal peptide" evidence="1">
    <location>
        <begin position="1"/>
        <end position="27"/>
    </location>
</feature>
<accession>A0A402BBT6</accession>
<keyword evidence="3" id="KW-1185">Reference proteome</keyword>
<dbReference type="Proteomes" id="UP000287171">
    <property type="component" value="Unassembled WGS sequence"/>
</dbReference>
<dbReference type="OrthoDB" id="486031at2"/>
<gene>
    <name evidence="2" type="ORF">KDA_42440</name>
</gene>
<dbReference type="EMBL" id="BIFT01000001">
    <property type="protein sequence ID" value="GCE28760.1"/>
    <property type="molecule type" value="Genomic_DNA"/>
</dbReference>
<sequence length="162" mass="17578">MVTLALRFIFCACCLMIGALWTSPVAAHVSPAVLFRHVQQSEVAARKTVDPFDTLVVLISRSTNTCAVTMTVSSGGTISLVRCNRTTTHQLSEVTVSKFFDDVNSATPLTSLTERRNCIKPVSFATTTHIVYGTQISPDISCSGDDMGQKLYHDVFSILSSL</sequence>
<evidence type="ECO:0000256" key="1">
    <source>
        <dbReference type="SAM" id="SignalP"/>
    </source>
</evidence>
<name>A0A402BBT6_9CHLR</name>
<organism evidence="2 3">
    <name type="scientific">Dictyobacter alpinus</name>
    <dbReference type="NCBI Taxonomy" id="2014873"/>
    <lineage>
        <taxon>Bacteria</taxon>
        <taxon>Bacillati</taxon>
        <taxon>Chloroflexota</taxon>
        <taxon>Ktedonobacteria</taxon>
        <taxon>Ktedonobacterales</taxon>
        <taxon>Dictyobacteraceae</taxon>
        <taxon>Dictyobacter</taxon>
    </lineage>
</organism>
<reference evidence="3" key="1">
    <citation type="submission" date="2018-12" db="EMBL/GenBank/DDBJ databases">
        <title>Tengunoibacter tsumagoiensis gen. nov., sp. nov., Dictyobacter kobayashii sp. nov., D. alpinus sp. nov., and D. joshuensis sp. nov. and description of Dictyobacteraceae fam. nov. within the order Ktedonobacterales isolated from Tengu-no-mugimeshi.</title>
        <authorList>
            <person name="Wang C.M."/>
            <person name="Zheng Y."/>
            <person name="Sakai Y."/>
            <person name="Toyoda A."/>
            <person name="Minakuchi Y."/>
            <person name="Abe K."/>
            <person name="Yokota A."/>
            <person name="Yabe S."/>
        </authorList>
    </citation>
    <scope>NUCLEOTIDE SEQUENCE [LARGE SCALE GENOMIC DNA]</scope>
    <source>
        <strain evidence="3">Uno16</strain>
    </source>
</reference>